<name>A0A378YUG2_9NOCA</name>
<protein>
    <submittedName>
        <fullName evidence="1">Uncharacterized protein</fullName>
    </submittedName>
</protein>
<proteinExistence type="predicted"/>
<keyword evidence="2" id="KW-1185">Reference proteome</keyword>
<evidence type="ECO:0000313" key="1">
    <source>
        <dbReference type="EMBL" id="SUA80403.1"/>
    </source>
</evidence>
<dbReference type="EMBL" id="UGRY01000002">
    <property type="protein sequence ID" value="SUA80403.1"/>
    <property type="molecule type" value="Genomic_DNA"/>
</dbReference>
<organism evidence="1 2">
    <name type="scientific">Nocardia otitidiscaviarum</name>
    <dbReference type="NCBI Taxonomy" id="1823"/>
    <lineage>
        <taxon>Bacteria</taxon>
        <taxon>Bacillati</taxon>
        <taxon>Actinomycetota</taxon>
        <taxon>Actinomycetes</taxon>
        <taxon>Mycobacteriales</taxon>
        <taxon>Nocardiaceae</taxon>
        <taxon>Nocardia</taxon>
    </lineage>
</organism>
<reference evidence="1 2" key="1">
    <citation type="submission" date="2018-06" db="EMBL/GenBank/DDBJ databases">
        <authorList>
            <consortium name="Pathogen Informatics"/>
            <person name="Doyle S."/>
        </authorList>
    </citation>
    <scope>NUCLEOTIDE SEQUENCE [LARGE SCALE GENOMIC DNA]</scope>
    <source>
        <strain evidence="1 2">NCTC1934</strain>
    </source>
</reference>
<accession>A0A378YUG2</accession>
<evidence type="ECO:0000313" key="2">
    <source>
        <dbReference type="Proteomes" id="UP000255467"/>
    </source>
</evidence>
<dbReference type="AlphaFoldDB" id="A0A378YUG2"/>
<dbReference type="Proteomes" id="UP000255467">
    <property type="component" value="Unassembled WGS sequence"/>
</dbReference>
<dbReference type="RefSeq" id="WP_039819148.1">
    <property type="nucleotide sequence ID" value="NZ_UGRY01000002.1"/>
</dbReference>
<gene>
    <name evidence="1" type="ORF">NCTC1934_04259</name>
</gene>
<sequence>MTDEHRPLVVVADTTGGEDPSRITRRLTDALARSGIRADRYTIWSGTGHVGVLRLPAQEMRTVLEHLLDPSARGGER</sequence>